<evidence type="ECO:0000256" key="1">
    <source>
        <dbReference type="SAM" id="MobiDB-lite"/>
    </source>
</evidence>
<feature type="region of interest" description="Disordered" evidence="1">
    <location>
        <begin position="457"/>
        <end position="484"/>
    </location>
</feature>
<feature type="compositionally biased region" description="Basic and acidic residues" evidence="1">
    <location>
        <begin position="91"/>
        <end position="103"/>
    </location>
</feature>
<keyword evidence="3" id="KW-1185">Reference proteome</keyword>
<dbReference type="RefSeq" id="XP_007766524.1">
    <property type="nucleotide sequence ID" value="XM_007768334.1"/>
</dbReference>
<dbReference type="GeneID" id="19210182"/>
<proteinExistence type="predicted"/>
<name>A0A5M3MVH9_CONPW</name>
<gene>
    <name evidence="2" type="ORF">CONPUDRAFT_81113</name>
</gene>
<feature type="region of interest" description="Disordered" evidence="1">
    <location>
        <begin position="858"/>
        <end position="877"/>
    </location>
</feature>
<feature type="region of interest" description="Disordered" evidence="1">
    <location>
        <begin position="793"/>
        <end position="848"/>
    </location>
</feature>
<feature type="compositionally biased region" description="Low complexity" evidence="1">
    <location>
        <begin position="727"/>
        <end position="740"/>
    </location>
</feature>
<dbReference type="KEGG" id="cput:CONPUDRAFT_81113"/>
<organism evidence="2 3">
    <name type="scientific">Coniophora puteana (strain RWD-64-598)</name>
    <name type="common">Brown rot fungus</name>
    <dbReference type="NCBI Taxonomy" id="741705"/>
    <lineage>
        <taxon>Eukaryota</taxon>
        <taxon>Fungi</taxon>
        <taxon>Dikarya</taxon>
        <taxon>Basidiomycota</taxon>
        <taxon>Agaricomycotina</taxon>
        <taxon>Agaricomycetes</taxon>
        <taxon>Agaricomycetidae</taxon>
        <taxon>Boletales</taxon>
        <taxon>Coniophorineae</taxon>
        <taxon>Coniophoraceae</taxon>
        <taxon>Coniophora</taxon>
    </lineage>
</organism>
<feature type="compositionally biased region" description="Basic and acidic residues" evidence="1">
    <location>
        <begin position="741"/>
        <end position="759"/>
    </location>
</feature>
<feature type="compositionally biased region" description="Low complexity" evidence="1">
    <location>
        <begin position="931"/>
        <end position="940"/>
    </location>
</feature>
<dbReference type="Proteomes" id="UP000053558">
    <property type="component" value="Unassembled WGS sequence"/>
</dbReference>
<feature type="region of interest" description="Disordered" evidence="1">
    <location>
        <begin position="653"/>
        <end position="759"/>
    </location>
</feature>
<sequence length="1020" mass="111658">MEFAPALAPSKPELSTHLQLSNVHLGIINRRLPTAISDLDLKDERYPQFPSGSQHIPEHFAVPSSSPPRHSSDSRVSRKLNRQADMADADLTDRQRTGSDRRPSTSKSQPANDENRVLHGSGNVGNHPLPQAPYRAVERYSLDDTEPPSKPGLSDMKLLNDDSFKSIQDSQTASQHRQTPSPSGPAGPRDIPPSLIPASSRQPSHLSGDPTNTSKLTTALPSGSASYGPTMGITIPISPTPRAYAQHPTFITPVAAAPNPVNTVLNPPPPPEEVCIECAMRDQDMADVVAVGPGVWERESDVLYEELVRREQEEEAAGIPPSDNPPRPRAKGGRLTEQNLKVFNDLNPREPAARAQTLNKYVTAQQTLLEAEALARARAMKESMLLDTKARDTYSQLRRSTYEVGNGGIPLEDNGPLRVKASRNVSGPSGYHLRSPSREVTLLENGLVVEHVDIRREEREEKERRRRQERQERSRARKSSRGSAVDVTSLYSVHSLVPHTDSGLALAPTRQQSTLSPVRPSSSLTAPFDRQSSISQAYSFSDAHSPGSSSPRRSRFFGFKNLSSAWRSSDSLAPSGMSGSMVDMHVALQRESQGPRLRSPLGEQVRSVSQRQSQLLPQVEYDDLTQSTANTSVKSKKKRKGLAKIWNLVKGSSNKEDPAATHNTSIRSQDREDDSPLAPPPPLSYLVNRNPTEHLGGARQGSSSSIPTTSSPRNPLSSAGVSPPTAPSSLLPSPTSSRPSGMDRDSVRAGTYPDERDFDAYDNSQALKGLQCMTSEPDIRLKHAEGAYPYHNGGLAVPKSSRSQVTLSREKSLPPLPGEVRSRRQNSSNDLRPQTLYTYDPLTREPEELVPPQAPFRADQRRQSFSGTASHPPFGAQSLPLGAGASLLRPGGMYNEFGLSRRSLGRLEYIEENPPANRAPSKRKSKFGLSSLLGKKSSTSPDTRHINGNHLEFPRINNISPTDVPDDCTMTGYTHSASRLSVGPRMSITSKKALEELVEQDREFVAYRYPSNDQRIDAVQ</sequence>
<protein>
    <submittedName>
        <fullName evidence="2">Uncharacterized protein</fullName>
    </submittedName>
</protein>
<feature type="compositionally biased region" description="Polar residues" evidence="1">
    <location>
        <begin position="197"/>
        <end position="226"/>
    </location>
</feature>
<feature type="compositionally biased region" description="Polar residues" evidence="1">
    <location>
        <begin position="825"/>
        <end position="837"/>
    </location>
</feature>
<feature type="region of interest" description="Disordered" evidence="1">
    <location>
        <begin position="167"/>
        <end position="226"/>
    </location>
</feature>
<feature type="region of interest" description="Disordered" evidence="1">
    <location>
        <begin position="593"/>
        <end position="614"/>
    </location>
</feature>
<reference evidence="3" key="1">
    <citation type="journal article" date="2012" name="Science">
        <title>The Paleozoic origin of enzymatic lignin decomposition reconstructed from 31 fungal genomes.</title>
        <authorList>
            <person name="Floudas D."/>
            <person name="Binder M."/>
            <person name="Riley R."/>
            <person name="Barry K."/>
            <person name="Blanchette R.A."/>
            <person name="Henrissat B."/>
            <person name="Martinez A.T."/>
            <person name="Otillar R."/>
            <person name="Spatafora J.W."/>
            <person name="Yadav J.S."/>
            <person name="Aerts A."/>
            <person name="Benoit I."/>
            <person name="Boyd A."/>
            <person name="Carlson A."/>
            <person name="Copeland A."/>
            <person name="Coutinho P.M."/>
            <person name="de Vries R.P."/>
            <person name="Ferreira P."/>
            <person name="Findley K."/>
            <person name="Foster B."/>
            <person name="Gaskell J."/>
            <person name="Glotzer D."/>
            <person name="Gorecki P."/>
            <person name="Heitman J."/>
            <person name="Hesse C."/>
            <person name="Hori C."/>
            <person name="Igarashi K."/>
            <person name="Jurgens J.A."/>
            <person name="Kallen N."/>
            <person name="Kersten P."/>
            <person name="Kohler A."/>
            <person name="Kuees U."/>
            <person name="Kumar T.K.A."/>
            <person name="Kuo A."/>
            <person name="LaButti K."/>
            <person name="Larrondo L.F."/>
            <person name="Lindquist E."/>
            <person name="Ling A."/>
            <person name="Lombard V."/>
            <person name="Lucas S."/>
            <person name="Lundell T."/>
            <person name="Martin R."/>
            <person name="McLaughlin D.J."/>
            <person name="Morgenstern I."/>
            <person name="Morin E."/>
            <person name="Murat C."/>
            <person name="Nagy L.G."/>
            <person name="Nolan M."/>
            <person name="Ohm R.A."/>
            <person name="Patyshakuliyeva A."/>
            <person name="Rokas A."/>
            <person name="Ruiz-Duenas F.J."/>
            <person name="Sabat G."/>
            <person name="Salamov A."/>
            <person name="Samejima M."/>
            <person name="Schmutz J."/>
            <person name="Slot J.C."/>
            <person name="St John F."/>
            <person name="Stenlid J."/>
            <person name="Sun H."/>
            <person name="Sun S."/>
            <person name="Syed K."/>
            <person name="Tsang A."/>
            <person name="Wiebenga A."/>
            <person name="Young D."/>
            <person name="Pisabarro A."/>
            <person name="Eastwood D.C."/>
            <person name="Martin F."/>
            <person name="Cullen D."/>
            <person name="Grigoriev I.V."/>
            <person name="Hibbett D.S."/>
        </authorList>
    </citation>
    <scope>NUCLEOTIDE SEQUENCE [LARGE SCALE GENOMIC DNA]</scope>
    <source>
        <strain evidence="3">RWD-64-598 SS2</strain>
    </source>
</reference>
<dbReference type="AlphaFoldDB" id="A0A5M3MVH9"/>
<feature type="compositionally biased region" description="Low complexity" evidence="1">
    <location>
        <begin position="604"/>
        <end position="614"/>
    </location>
</feature>
<evidence type="ECO:0000313" key="3">
    <source>
        <dbReference type="Proteomes" id="UP000053558"/>
    </source>
</evidence>
<feature type="region of interest" description="Disordered" evidence="1">
    <location>
        <begin position="509"/>
        <end position="529"/>
    </location>
</feature>
<dbReference type="OrthoDB" id="28208at2759"/>
<accession>A0A5M3MVH9</accession>
<dbReference type="OMA" id="WLSINPK"/>
<feature type="region of interest" description="Disordered" evidence="1">
    <location>
        <begin position="309"/>
        <end position="335"/>
    </location>
</feature>
<feature type="compositionally biased region" description="Pro residues" evidence="1">
    <location>
        <begin position="182"/>
        <end position="195"/>
    </location>
</feature>
<feature type="compositionally biased region" description="Polar residues" evidence="1">
    <location>
        <begin position="167"/>
        <end position="181"/>
    </location>
</feature>
<comment type="caution">
    <text evidence="2">The sequence shown here is derived from an EMBL/GenBank/DDBJ whole genome shotgun (WGS) entry which is preliminary data.</text>
</comment>
<evidence type="ECO:0000313" key="2">
    <source>
        <dbReference type="EMBL" id="EIW83017.1"/>
    </source>
</evidence>
<dbReference type="EMBL" id="JH711576">
    <property type="protein sequence ID" value="EIW83017.1"/>
    <property type="molecule type" value="Genomic_DNA"/>
</dbReference>
<feature type="region of interest" description="Disordered" evidence="1">
    <location>
        <begin position="45"/>
        <end position="131"/>
    </location>
</feature>
<feature type="compositionally biased region" description="Low complexity" evidence="1">
    <location>
        <begin position="702"/>
        <end position="712"/>
    </location>
</feature>
<feature type="region of interest" description="Disordered" evidence="1">
    <location>
        <begin position="931"/>
        <end position="958"/>
    </location>
</feature>